<dbReference type="EMBL" id="BJCI01000144">
    <property type="protein sequence ID" value="GCL52630.1"/>
    <property type="molecule type" value="Genomic_DNA"/>
</dbReference>
<dbReference type="RefSeq" id="WP_159294928.1">
    <property type="nucleotide sequence ID" value="NZ_BJCI01000144.1"/>
</dbReference>
<dbReference type="AlphaFoldDB" id="A0A6H9GYI0"/>
<protein>
    <submittedName>
        <fullName evidence="1">Uncharacterized protein</fullName>
    </submittedName>
</protein>
<sequence length="107" mass="12078">MSSKPPISFRLSEDELILLEANQQPGESLSLTAARLLRKQLGVLDGAIDQLETKNLNHLIQDRIDELKSDVNIYVNNRINELLSRIEALEKPKPRRSTSKVSKESKA</sequence>
<accession>A0A6H9GYI0</accession>
<gene>
    <name evidence="1" type="ORF">NIES3804_42240</name>
</gene>
<organism evidence="1 2">
    <name type="scientific">Microcystis aeruginosa NIES-3804</name>
    <dbReference type="NCBI Taxonomy" id="2517783"/>
    <lineage>
        <taxon>Bacteria</taxon>
        <taxon>Bacillati</taxon>
        <taxon>Cyanobacteriota</taxon>
        <taxon>Cyanophyceae</taxon>
        <taxon>Oscillatoriophycideae</taxon>
        <taxon>Chroococcales</taxon>
        <taxon>Microcystaceae</taxon>
        <taxon>Microcystis</taxon>
    </lineage>
</organism>
<evidence type="ECO:0000313" key="1">
    <source>
        <dbReference type="EMBL" id="GCL52630.1"/>
    </source>
</evidence>
<evidence type="ECO:0000313" key="2">
    <source>
        <dbReference type="Proteomes" id="UP000435041"/>
    </source>
</evidence>
<reference evidence="1 2" key="1">
    <citation type="submission" date="2019-02" db="EMBL/GenBank/DDBJ databases">
        <title>Draft genome sequence of Arthrospira platensis NIES-3804.</title>
        <authorList>
            <person name="Yamaguchi H."/>
            <person name="Suzuki S."/>
            <person name="Kawachi M."/>
        </authorList>
    </citation>
    <scope>NUCLEOTIDE SEQUENCE [LARGE SCALE GENOMIC DNA]</scope>
    <source>
        <strain evidence="1 2">NIES-3804</strain>
    </source>
</reference>
<comment type="caution">
    <text evidence="1">The sequence shown here is derived from an EMBL/GenBank/DDBJ whole genome shotgun (WGS) entry which is preliminary data.</text>
</comment>
<proteinExistence type="predicted"/>
<name>A0A6H9GYI0_MICAE</name>
<dbReference type="Proteomes" id="UP000435041">
    <property type="component" value="Unassembled WGS sequence"/>
</dbReference>